<dbReference type="InterPro" id="IPR002933">
    <property type="entry name" value="Peptidase_M20"/>
</dbReference>
<dbReference type="Pfam" id="PF07687">
    <property type="entry name" value="M20_dimer"/>
    <property type="match status" value="1"/>
</dbReference>
<dbReference type="InterPro" id="IPR011650">
    <property type="entry name" value="Peptidase_M20_dimer"/>
</dbReference>
<dbReference type="NCBIfam" id="TIGR01891">
    <property type="entry name" value="amidohydrolases"/>
    <property type="match status" value="1"/>
</dbReference>
<comment type="cofactor">
    <cofactor evidence="2">
        <name>Mn(2+)</name>
        <dbReference type="ChEBI" id="CHEBI:29035"/>
    </cofactor>
    <text evidence="2">The Mn(2+) ion enhances activity.</text>
</comment>
<dbReference type="InterPro" id="IPR017439">
    <property type="entry name" value="Amidohydrolase"/>
</dbReference>
<dbReference type="SUPFAM" id="SSF55031">
    <property type="entry name" value="Bacterial exopeptidase dimerisation domain"/>
    <property type="match status" value="1"/>
</dbReference>
<dbReference type="CDD" id="cd08021">
    <property type="entry name" value="M20_Acy1_YhaA-like"/>
    <property type="match status" value="1"/>
</dbReference>
<evidence type="ECO:0000259" key="3">
    <source>
        <dbReference type="Pfam" id="PF07687"/>
    </source>
</evidence>
<accession>A0A923J0L4</accession>
<dbReference type="Gene3D" id="3.40.630.10">
    <property type="entry name" value="Zn peptidases"/>
    <property type="match status" value="1"/>
</dbReference>
<dbReference type="FunFam" id="3.30.70.360:FF:000001">
    <property type="entry name" value="N-acetyldiaminopimelate deacetylase"/>
    <property type="match status" value="1"/>
</dbReference>
<dbReference type="GO" id="GO:0046872">
    <property type="term" value="F:metal ion binding"/>
    <property type="evidence" value="ECO:0007669"/>
    <property type="project" value="UniProtKB-KW"/>
</dbReference>
<evidence type="ECO:0000313" key="4">
    <source>
        <dbReference type="EMBL" id="MBC2396353.1"/>
    </source>
</evidence>
<dbReference type="EMBL" id="JAAZWO010000001">
    <property type="protein sequence ID" value="MBC2396353.1"/>
    <property type="molecule type" value="Genomic_DNA"/>
</dbReference>
<feature type="binding site" evidence="2">
    <location>
        <position position="168"/>
    </location>
    <ligand>
        <name>Mn(2+)</name>
        <dbReference type="ChEBI" id="CHEBI:29035"/>
        <label>2</label>
    </ligand>
</feature>
<keyword evidence="1" id="KW-0378">Hydrolase</keyword>
<comment type="caution">
    <text evidence="4">The sequence shown here is derived from an EMBL/GenBank/DDBJ whole genome shotgun (WGS) entry which is preliminary data.</text>
</comment>
<feature type="binding site" evidence="2">
    <location>
        <position position="367"/>
    </location>
    <ligand>
        <name>Mn(2+)</name>
        <dbReference type="ChEBI" id="CHEBI:29035"/>
        <label>2</label>
    </ligand>
</feature>
<protein>
    <submittedName>
        <fullName evidence="4">Amidohydrolase</fullName>
    </submittedName>
</protein>
<evidence type="ECO:0000313" key="5">
    <source>
        <dbReference type="Proteomes" id="UP000563151"/>
    </source>
</evidence>
<feature type="binding site" evidence="2">
    <location>
        <position position="140"/>
    </location>
    <ligand>
        <name>Mn(2+)</name>
        <dbReference type="ChEBI" id="CHEBI:29035"/>
        <label>2</label>
    </ligand>
</feature>
<keyword evidence="5" id="KW-1185">Reference proteome</keyword>
<dbReference type="AlphaFoldDB" id="A0A923J0L4"/>
<reference evidence="4 5" key="1">
    <citation type="submission" date="2020-04" db="EMBL/GenBank/DDBJ databases">
        <title>Genomic insights into acetone-butanol-ethanol (ABE) fermentation by sequencing solventogenic clostridia strains.</title>
        <authorList>
            <person name="Brown S."/>
        </authorList>
    </citation>
    <scope>NUCLEOTIDE SEQUENCE [LARGE SCALE GENOMIC DNA]</scope>
    <source>
        <strain evidence="4 5">DJ011</strain>
    </source>
</reference>
<dbReference type="PANTHER" id="PTHR11014:SF63">
    <property type="entry name" value="METALLOPEPTIDASE, PUTATIVE (AFU_ORTHOLOGUE AFUA_6G09600)-RELATED"/>
    <property type="match status" value="1"/>
</dbReference>
<dbReference type="PANTHER" id="PTHR11014">
    <property type="entry name" value="PEPTIDASE M20 FAMILY MEMBER"/>
    <property type="match status" value="1"/>
</dbReference>
<evidence type="ECO:0000256" key="1">
    <source>
        <dbReference type="ARBA" id="ARBA00022801"/>
    </source>
</evidence>
<keyword evidence="2" id="KW-0479">Metal-binding</keyword>
<dbReference type="RefSeq" id="WP_035149555.1">
    <property type="nucleotide sequence ID" value="NZ_JAAZWO010000001.1"/>
</dbReference>
<name>A0A923J0L4_CLOTT</name>
<gene>
    <name evidence="4" type="ORF">HGG79_00990</name>
</gene>
<dbReference type="Pfam" id="PF01546">
    <property type="entry name" value="Peptidase_M20"/>
    <property type="match status" value="1"/>
</dbReference>
<dbReference type="InterPro" id="IPR036264">
    <property type="entry name" value="Bact_exopeptidase_dim_dom"/>
</dbReference>
<sequence>MNLDNVDKLIEKNLKEIIDIRKDIHAHPELGMNEHRTSRIIYENLQGLGLKIQQGIGNTGVVALLEGTQQGKTILLRADMDALPINELTNLPFKSQNENIMHACGHDVHTSILLGVAKVLSNFKDEIKGNVKFVFQPAEECNPTGGANYMIQQGVLENPKVDAAVALHVWDMPLGKIGIKKGAMMAQSDRIYIKVKGKSAHGSEPHEGADAIVAAAYVTTALQTIVSRNIDPLDSAVVTLGVINGGYRYNVIADEVKLEGTVRSFSPDIANLMPRKIEAIIKNICAALDCHYEFKYIKGYPLTYNDENLTENVIEILKHSLGEKNIIIPRKPATIGEDFSFFNKYVPCTFMWLGCRTEINKDCCILHSPNFICDEKAIPIGIKALCNVALEILI</sequence>
<keyword evidence="2" id="KW-0464">Manganese</keyword>
<evidence type="ECO:0000256" key="2">
    <source>
        <dbReference type="PIRSR" id="PIRSR005962-1"/>
    </source>
</evidence>
<organism evidence="4 5">
    <name type="scientific">Clostridium tetanomorphum</name>
    <dbReference type="NCBI Taxonomy" id="1553"/>
    <lineage>
        <taxon>Bacteria</taxon>
        <taxon>Bacillati</taxon>
        <taxon>Bacillota</taxon>
        <taxon>Clostridia</taxon>
        <taxon>Eubacteriales</taxon>
        <taxon>Clostridiaceae</taxon>
        <taxon>Clostridium</taxon>
    </lineage>
</organism>
<dbReference type="SUPFAM" id="SSF53187">
    <property type="entry name" value="Zn-dependent exopeptidases"/>
    <property type="match status" value="1"/>
</dbReference>
<dbReference type="GO" id="GO:0050118">
    <property type="term" value="F:N-acetyldiaminopimelate deacetylase activity"/>
    <property type="evidence" value="ECO:0007669"/>
    <property type="project" value="UniProtKB-ARBA"/>
</dbReference>
<dbReference type="Gene3D" id="3.30.70.360">
    <property type="match status" value="1"/>
</dbReference>
<dbReference type="Proteomes" id="UP000563151">
    <property type="component" value="Unassembled WGS sequence"/>
</dbReference>
<proteinExistence type="predicted"/>
<feature type="binding site" evidence="2">
    <location>
        <position position="106"/>
    </location>
    <ligand>
        <name>Mn(2+)</name>
        <dbReference type="ChEBI" id="CHEBI:29035"/>
        <label>2</label>
    </ligand>
</feature>
<feature type="domain" description="Peptidase M20 dimerisation" evidence="3">
    <location>
        <begin position="192"/>
        <end position="280"/>
    </location>
</feature>
<feature type="binding site" evidence="2">
    <location>
        <position position="104"/>
    </location>
    <ligand>
        <name>Mn(2+)</name>
        <dbReference type="ChEBI" id="CHEBI:29035"/>
        <label>2</label>
    </ligand>
</feature>
<dbReference type="PIRSF" id="PIRSF005962">
    <property type="entry name" value="Pept_M20D_amidohydro"/>
    <property type="match status" value="1"/>
</dbReference>
<dbReference type="GO" id="GO:0019877">
    <property type="term" value="P:diaminopimelate biosynthetic process"/>
    <property type="evidence" value="ECO:0007669"/>
    <property type="project" value="UniProtKB-ARBA"/>
</dbReference>